<dbReference type="InterPro" id="IPR022060">
    <property type="entry name" value="DUF3616"/>
</dbReference>
<dbReference type="Proteomes" id="UP000297535">
    <property type="component" value="Unassembled WGS sequence"/>
</dbReference>
<sequence length="346" mass="37062">MEAGVTVDQSWPGEPWPVIGKLLGEEQPDGRIDKSQNVSGIASTQLEGAVRYGLVIDDESQATQLVMVERQHLKVGATIRLIDDVNKKGHPLELDGEGVAYADGHFYVVGSHGHPRDKEKRLDPGRDAEIIRRRTVASSRLVRIALTEADIKAGFGQEQLDATFAQTGRLRTVLSREPLLAPFLSRPLDENGLTIEGLVARHDRLYVGLRAPSLGGDAAAVLSVKAAAIFTDTDEVAPELHLLRLGPGRGVRDLAASPWGALVLAGPSGEVPGPYSIYHWDYGATLELVGEIPSVPGKAPRKPEALLYLTSEASSAWVLVLFDGGKEGEPRPLRIRLPSGLAAVGG</sequence>
<dbReference type="OrthoDB" id="423529at2"/>
<gene>
    <name evidence="2" type="ORF">EU555_34140</name>
</gene>
<evidence type="ECO:0000313" key="2">
    <source>
        <dbReference type="EMBL" id="TGD92889.1"/>
    </source>
</evidence>
<keyword evidence="3" id="KW-1185">Reference proteome</keyword>
<feature type="domain" description="DUF3616" evidence="1">
    <location>
        <begin position="60"/>
        <end position="286"/>
    </location>
</feature>
<comment type="caution">
    <text evidence="2">The sequence shown here is derived from an EMBL/GenBank/DDBJ whole genome shotgun (WGS) entry which is preliminary data.</text>
</comment>
<evidence type="ECO:0000313" key="3">
    <source>
        <dbReference type="Proteomes" id="UP000297535"/>
    </source>
</evidence>
<accession>A0A4Z0NDU7</accession>
<protein>
    <submittedName>
        <fullName evidence="2">DUF3616 domain-containing protein</fullName>
    </submittedName>
</protein>
<reference evidence="2 3" key="1">
    <citation type="submission" date="2019-04" db="EMBL/GenBank/DDBJ databases">
        <authorList>
            <person name="Feng G."/>
            <person name="Zhu H."/>
        </authorList>
    </citation>
    <scope>NUCLEOTIDE SEQUENCE [LARGE SCALE GENOMIC DNA]</scope>
    <source>
        <strain evidence="2 3">6HR-1</strain>
    </source>
</reference>
<organism evidence="2 3">
    <name type="scientific">Methylobacterium nonmethylotrophicum</name>
    <dbReference type="NCBI Taxonomy" id="1141884"/>
    <lineage>
        <taxon>Bacteria</taxon>
        <taxon>Pseudomonadati</taxon>
        <taxon>Pseudomonadota</taxon>
        <taxon>Alphaproteobacteria</taxon>
        <taxon>Hyphomicrobiales</taxon>
        <taxon>Methylobacteriaceae</taxon>
        <taxon>Methylobacterium</taxon>
    </lineage>
</organism>
<proteinExistence type="predicted"/>
<evidence type="ECO:0000259" key="1">
    <source>
        <dbReference type="Pfam" id="PF12275"/>
    </source>
</evidence>
<dbReference type="EMBL" id="SRLB01000056">
    <property type="protein sequence ID" value="TGD92889.1"/>
    <property type="molecule type" value="Genomic_DNA"/>
</dbReference>
<dbReference type="Pfam" id="PF12275">
    <property type="entry name" value="DUF3616"/>
    <property type="match status" value="1"/>
</dbReference>
<dbReference type="AlphaFoldDB" id="A0A4Z0NDU7"/>
<name>A0A4Z0NDU7_9HYPH</name>